<evidence type="ECO:0000313" key="1">
    <source>
        <dbReference type="EMBL" id="MEY8764520.1"/>
    </source>
</evidence>
<reference evidence="1 2" key="1">
    <citation type="submission" date="2024-08" db="EMBL/GenBank/DDBJ databases">
        <title>Clostridium lapicellarii sp. nov., and Clostridium renhuaiense sp. nov., two species isolated from the mud in a fermentation cellar used for producing sauce-flavour Chinese liquors.</title>
        <authorList>
            <person name="Yang F."/>
            <person name="Wang H."/>
            <person name="Chen L.Q."/>
            <person name="Zhou N."/>
            <person name="Lu J.J."/>
            <person name="Pu X.X."/>
            <person name="Wan B."/>
            <person name="Wang L."/>
            <person name="Liu S.J."/>
        </authorList>
    </citation>
    <scope>NUCLEOTIDE SEQUENCE [LARGE SCALE GENOMIC DNA]</scope>
    <source>
        <strain evidence="1 2">MT-113</strain>
    </source>
</reference>
<dbReference type="EMBL" id="JBGFFE010000023">
    <property type="protein sequence ID" value="MEY8764520.1"/>
    <property type="molecule type" value="Genomic_DNA"/>
</dbReference>
<comment type="caution">
    <text evidence="1">The sequence shown here is derived from an EMBL/GenBank/DDBJ whole genome shotgun (WGS) entry which is preliminary data.</text>
</comment>
<name>A0ABV4E034_9CLOT</name>
<dbReference type="Proteomes" id="UP001565220">
    <property type="component" value="Unassembled WGS sequence"/>
</dbReference>
<evidence type="ECO:0000313" key="2">
    <source>
        <dbReference type="Proteomes" id="UP001565220"/>
    </source>
</evidence>
<keyword evidence="2" id="KW-1185">Reference proteome</keyword>
<protein>
    <submittedName>
        <fullName evidence="1">Uncharacterized protein</fullName>
    </submittedName>
</protein>
<sequence>MSRYKMNIRGKISPEDCSVIYDYISIAGEKDDLTVQIDEKEEENKEIIYKMLKNKKFNIVSDEVYSGKRRYIRASRYRN</sequence>
<accession>A0ABV4E034</accession>
<dbReference type="RefSeq" id="WP_369869280.1">
    <property type="nucleotide sequence ID" value="NZ_JBGFFE010000023.1"/>
</dbReference>
<organism evidence="1 2">
    <name type="scientific">Clostridium lapidicellarium</name>
    <dbReference type="NCBI Taxonomy" id="3240931"/>
    <lineage>
        <taxon>Bacteria</taxon>
        <taxon>Bacillati</taxon>
        <taxon>Bacillota</taxon>
        <taxon>Clostridia</taxon>
        <taxon>Eubacteriales</taxon>
        <taxon>Clostridiaceae</taxon>
        <taxon>Clostridium</taxon>
    </lineage>
</organism>
<proteinExistence type="predicted"/>
<gene>
    <name evidence="1" type="ORF">AB8S09_12855</name>
</gene>